<evidence type="ECO:0000313" key="8">
    <source>
        <dbReference type="Proteomes" id="UP000603912"/>
    </source>
</evidence>
<evidence type="ECO:0000259" key="6">
    <source>
        <dbReference type="Pfam" id="PF13505"/>
    </source>
</evidence>
<comment type="caution">
    <text evidence="7">The sequence shown here is derived from an EMBL/GenBank/DDBJ whole genome shotgun (WGS) entry which is preliminary data.</text>
</comment>
<evidence type="ECO:0000256" key="3">
    <source>
        <dbReference type="ARBA" id="ARBA00023136"/>
    </source>
</evidence>
<name>A0A917I894_9HYPH</name>
<sequence>MAPIVYAPVFTWTGFYIGLNAGGAFAKNQSTTFVNTVTGVTTSTSNGDTSGFIGGVQAGYNWQFGQIVAGVEADIDYADIGRNHRNVGVVYVDAFGNPVGVGRSNSNNVFGTVRGRIGYAVDRALIYVTGGLAYAGFGGNDFFRRNSDVKAGWTLGGGVEYAFTPNWTAKIEGLYVNIDRGNHNNTEVFNGAGDRVIVSTRKNNDAGVVRVGLNYKF</sequence>
<feature type="domain" description="Outer membrane protein beta-barrel" evidence="6">
    <location>
        <begin position="11"/>
        <end position="217"/>
    </location>
</feature>
<keyword evidence="3" id="KW-0472">Membrane</keyword>
<dbReference type="GO" id="GO:0009279">
    <property type="term" value="C:cell outer membrane"/>
    <property type="evidence" value="ECO:0007669"/>
    <property type="project" value="UniProtKB-SubCell"/>
</dbReference>
<keyword evidence="8" id="KW-1185">Reference proteome</keyword>
<protein>
    <submittedName>
        <fullName evidence="7">Membrane protein</fullName>
    </submittedName>
</protein>
<dbReference type="SUPFAM" id="SSF56925">
    <property type="entry name" value="OMPA-like"/>
    <property type="match status" value="1"/>
</dbReference>
<dbReference type="Proteomes" id="UP000603912">
    <property type="component" value="Unassembled WGS sequence"/>
</dbReference>
<proteinExistence type="inferred from homology"/>
<accession>A0A917I894</accession>
<dbReference type="PANTHER" id="PTHR34001:SF3">
    <property type="entry name" value="BLL7405 PROTEIN"/>
    <property type="match status" value="1"/>
</dbReference>
<dbReference type="AlphaFoldDB" id="A0A917I894"/>
<dbReference type="Pfam" id="PF13505">
    <property type="entry name" value="OMP_b-brl"/>
    <property type="match status" value="1"/>
</dbReference>
<reference evidence="7" key="2">
    <citation type="submission" date="2020-09" db="EMBL/GenBank/DDBJ databases">
        <authorList>
            <person name="Sun Q."/>
            <person name="Zhou Y."/>
        </authorList>
    </citation>
    <scope>NUCLEOTIDE SEQUENCE</scope>
    <source>
        <strain evidence="7">CGMCC 1.12214</strain>
    </source>
</reference>
<evidence type="ECO:0000313" key="7">
    <source>
        <dbReference type="EMBL" id="GGH19009.1"/>
    </source>
</evidence>
<dbReference type="PANTHER" id="PTHR34001">
    <property type="entry name" value="BLL7405 PROTEIN"/>
    <property type="match status" value="1"/>
</dbReference>
<reference evidence="7" key="1">
    <citation type="journal article" date="2014" name="Int. J. Syst. Evol. Microbiol.">
        <title>Complete genome sequence of Corynebacterium casei LMG S-19264T (=DSM 44701T), isolated from a smear-ripened cheese.</title>
        <authorList>
            <consortium name="US DOE Joint Genome Institute (JGI-PGF)"/>
            <person name="Walter F."/>
            <person name="Albersmeier A."/>
            <person name="Kalinowski J."/>
            <person name="Ruckert C."/>
        </authorList>
    </citation>
    <scope>NUCLEOTIDE SEQUENCE</scope>
    <source>
        <strain evidence="7">CGMCC 1.12214</strain>
    </source>
</reference>
<evidence type="ECO:0000256" key="1">
    <source>
        <dbReference type="ARBA" id="ARBA00004442"/>
    </source>
</evidence>
<comment type="subcellular location">
    <subcellularLocation>
        <location evidence="1">Cell outer membrane</location>
    </subcellularLocation>
</comment>
<keyword evidence="4" id="KW-0998">Cell outer membrane</keyword>
<organism evidence="7 8">
    <name type="scientific">Alsobacter metallidurans</name>
    <dbReference type="NCBI Taxonomy" id="340221"/>
    <lineage>
        <taxon>Bacteria</taxon>
        <taxon>Pseudomonadati</taxon>
        <taxon>Pseudomonadota</taxon>
        <taxon>Alphaproteobacteria</taxon>
        <taxon>Hyphomicrobiales</taxon>
        <taxon>Alsobacteraceae</taxon>
        <taxon>Alsobacter</taxon>
    </lineage>
</organism>
<dbReference type="InterPro" id="IPR011250">
    <property type="entry name" value="OMP/PagP_B-barrel"/>
</dbReference>
<evidence type="ECO:0000256" key="2">
    <source>
        <dbReference type="ARBA" id="ARBA00022729"/>
    </source>
</evidence>
<evidence type="ECO:0000256" key="5">
    <source>
        <dbReference type="ARBA" id="ARBA00038306"/>
    </source>
</evidence>
<comment type="similarity">
    <text evidence="5">Belongs to the Omp25/RopB family.</text>
</comment>
<keyword evidence="2" id="KW-0732">Signal</keyword>
<gene>
    <name evidence="7" type="ORF">GCM10007036_21590</name>
</gene>
<dbReference type="InterPro" id="IPR027385">
    <property type="entry name" value="Beta-barrel_OMP"/>
</dbReference>
<dbReference type="EMBL" id="BMES01000002">
    <property type="protein sequence ID" value="GGH19009.1"/>
    <property type="molecule type" value="Genomic_DNA"/>
</dbReference>
<dbReference type="Gene3D" id="2.40.160.20">
    <property type="match status" value="1"/>
</dbReference>
<dbReference type="InterPro" id="IPR051692">
    <property type="entry name" value="OMP-like"/>
</dbReference>
<evidence type="ECO:0000256" key="4">
    <source>
        <dbReference type="ARBA" id="ARBA00023237"/>
    </source>
</evidence>